<keyword evidence="1" id="KW-0732">Signal</keyword>
<accession>A0A5J4Z5K3</accession>
<name>A0A5J4Z5K3_PORPP</name>
<gene>
    <name evidence="2" type="ORF">FVE85_5859</name>
</gene>
<feature type="chain" id="PRO_5023885355" evidence="1">
    <location>
        <begin position="21"/>
        <end position="470"/>
    </location>
</feature>
<evidence type="ECO:0000313" key="2">
    <source>
        <dbReference type="EMBL" id="KAA8498274.1"/>
    </source>
</evidence>
<keyword evidence="3" id="KW-1185">Reference proteome</keyword>
<dbReference type="AlphaFoldDB" id="A0A5J4Z5K3"/>
<dbReference type="EMBL" id="VRMN01000001">
    <property type="protein sequence ID" value="KAA8498274.1"/>
    <property type="molecule type" value="Genomic_DNA"/>
</dbReference>
<comment type="caution">
    <text evidence="2">The sequence shown here is derived from an EMBL/GenBank/DDBJ whole genome shotgun (WGS) entry which is preliminary data.</text>
</comment>
<reference evidence="3" key="1">
    <citation type="journal article" date="2019" name="Nat. Commun.">
        <title>Expansion of phycobilisome linker gene families in mesophilic red algae.</title>
        <authorList>
            <person name="Lee J."/>
            <person name="Kim D."/>
            <person name="Bhattacharya D."/>
            <person name="Yoon H.S."/>
        </authorList>
    </citation>
    <scope>NUCLEOTIDE SEQUENCE [LARGE SCALE GENOMIC DNA]</scope>
    <source>
        <strain evidence="3">CCMP 1328</strain>
    </source>
</reference>
<proteinExistence type="predicted"/>
<organism evidence="2 3">
    <name type="scientific">Porphyridium purpureum</name>
    <name type="common">Red alga</name>
    <name type="synonym">Porphyridium cruentum</name>
    <dbReference type="NCBI Taxonomy" id="35688"/>
    <lineage>
        <taxon>Eukaryota</taxon>
        <taxon>Rhodophyta</taxon>
        <taxon>Bangiophyceae</taxon>
        <taxon>Porphyridiales</taxon>
        <taxon>Porphyridiaceae</taxon>
        <taxon>Porphyridium</taxon>
    </lineage>
</organism>
<feature type="signal peptide" evidence="1">
    <location>
        <begin position="1"/>
        <end position="20"/>
    </location>
</feature>
<dbReference type="Proteomes" id="UP000324585">
    <property type="component" value="Unassembled WGS sequence"/>
</dbReference>
<sequence length="470" mass="51305">MAAALLLLLCCAVLLRDVTGAALGALESPSSPVVNARWDAVQDGSGDAAVGTDYFFIPSVPHDFLLTEIMSMAATVAVVSAVARARPVLVLPDAMHEHIMGTFFDGTMMLHYFQGDIVSNREFQEGLAASVMREVLYEAMCFPKGAAAEYYRSNLAGTGSVSDCTNSSMVMSWITPKQDYKPFGTDCSMISASQYVHAHSPNRLVFFDWMFKYSFCAERHLGTVREFLGKMQPSQMFTGAAAAVMAKVLELANAPEQMKHGRSRVESGDSLKFVFVALRQFVLPSTPASSTREQQDRVHRYAKSVMTKLRRSDAIDAAIFLSPRAGRYADTSPDLEALVRLLVEELPHVYTCHSVFMCPRDLLPSNIHASPVYSLFSVGNASTEAAAEGAQLTSRTRPRYDLSQLNVLVSPDGLLALDLALGNAADLFVGNVHSALDRLVAALRLSNQKPVQLSHGFRDMKGLHFHGHAE</sequence>
<evidence type="ECO:0000313" key="3">
    <source>
        <dbReference type="Proteomes" id="UP000324585"/>
    </source>
</evidence>
<evidence type="ECO:0000256" key="1">
    <source>
        <dbReference type="SAM" id="SignalP"/>
    </source>
</evidence>
<protein>
    <submittedName>
        <fullName evidence="2">Uncharacterized protein</fullName>
    </submittedName>
</protein>